<proteinExistence type="predicted"/>
<dbReference type="AlphaFoldDB" id="A0A0G9K7Y1"/>
<reference evidence="1 2" key="1">
    <citation type="submission" date="2014-01" db="EMBL/GenBank/DDBJ databases">
        <title>Development of a Comparative Genomic Fingerprinting Assay for High Resolution Genotyping of Arcobacter butzleri.</title>
        <authorList>
            <person name="Webb A.L."/>
            <person name="Inglis G.D."/>
            <person name="Kruczkiewicz P."/>
            <person name="Selinger L.B."/>
            <person name="Taboada E.N."/>
        </authorList>
    </citation>
    <scope>NUCLEOTIDE SEQUENCE [LARGE SCALE GENOMIC DNA]</scope>
    <source>
        <strain evidence="1 2">L348</strain>
    </source>
</reference>
<comment type="caution">
    <text evidence="1">The sequence shown here is derived from an EMBL/GenBank/DDBJ whole genome shotgun (WGS) entry which is preliminary data.</text>
</comment>
<dbReference type="SUPFAM" id="SSF52540">
    <property type="entry name" value="P-loop containing nucleoside triphosphate hydrolases"/>
    <property type="match status" value="1"/>
</dbReference>
<dbReference type="EMBL" id="JAIQ01000050">
    <property type="protein sequence ID" value="KLE01905.1"/>
    <property type="molecule type" value="Genomic_DNA"/>
</dbReference>
<protein>
    <recommendedName>
        <fullName evidence="3">Helicase DnaB</fullName>
    </recommendedName>
</protein>
<dbReference type="Proteomes" id="UP000035514">
    <property type="component" value="Unassembled WGS sequence"/>
</dbReference>
<dbReference type="Gene3D" id="3.40.50.300">
    <property type="entry name" value="P-loop containing nucleotide triphosphate hydrolases"/>
    <property type="match status" value="1"/>
</dbReference>
<evidence type="ECO:0008006" key="3">
    <source>
        <dbReference type="Google" id="ProtNLM"/>
    </source>
</evidence>
<dbReference type="PATRIC" id="fig|1447256.3.peg.379"/>
<gene>
    <name evidence="1" type="ORF">AA20_01970</name>
</gene>
<evidence type="ECO:0000313" key="1">
    <source>
        <dbReference type="EMBL" id="KLE01905.1"/>
    </source>
</evidence>
<accession>A0A0G9K7Y1</accession>
<dbReference type="RefSeq" id="WP_052943016.1">
    <property type="nucleotide sequence ID" value="NZ_JAIQ01000050.1"/>
</dbReference>
<organism evidence="1 2">
    <name type="scientific">Aliarcobacter butzleri L348</name>
    <dbReference type="NCBI Taxonomy" id="1447256"/>
    <lineage>
        <taxon>Bacteria</taxon>
        <taxon>Pseudomonadati</taxon>
        <taxon>Campylobacterota</taxon>
        <taxon>Epsilonproteobacteria</taxon>
        <taxon>Campylobacterales</taxon>
        <taxon>Arcobacteraceae</taxon>
        <taxon>Aliarcobacter</taxon>
    </lineage>
</organism>
<sequence>MFSFLNGSTLEQKDFILEDRKAYIKDFLYSNNVLLIYSPPKQGKTWLGYGITTTLAKREDIRAIIYVDMDNSLSSLNERAIDNKLINISKVRYVSRAKTDCSPLEYLKKIDDEAKRDNYKDVVFVLETTKDFVDTDSKSQSEEFMKIVMRMRDAGATVIIMHHATKTGKTISGVQVFINSPDNVYEMTQKAKETDKLHFMLNVTHSRTLVKDIGLTVSTQTLELEKLDEVYATMSEYEESFVRKAKEVLEKNPDGLNKKELLETLGYEKDDKTANDTINKFGGKFWECKQEKKGKPYNITLIA</sequence>
<evidence type="ECO:0000313" key="2">
    <source>
        <dbReference type="Proteomes" id="UP000035514"/>
    </source>
</evidence>
<name>A0A0G9K7Y1_9BACT</name>
<dbReference type="InterPro" id="IPR027417">
    <property type="entry name" value="P-loop_NTPase"/>
</dbReference>